<dbReference type="RefSeq" id="WP_122194579.1">
    <property type="nucleotide sequence ID" value="NZ_JBHSKC010000006.1"/>
</dbReference>
<keyword evidence="2" id="KW-1133">Transmembrane helix</keyword>
<keyword evidence="2" id="KW-0472">Membrane</keyword>
<evidence type="ECO:0000313" key="3">
    <source>
        <dbReference type="EMBL" id="RMI44517.1"/>
    </source>
</evidence>
<dbReference type="EMBL" id="RFFG01000018">
    <property type="protein sequence ID" value="RMI44517.1"/>
    <property type="molecule type" value="Genomic_DNA"/>
</dbReference>
<evidence type="ECO:0000256" key="1">
    <source>
        <dbReference type="SAM" id="MobiDB-lite"/>
    </source>
</evidence>
<accession>A0A3M2M493</accession>
<dbReference type="Proteomes" id="UP000282674">
    <property type="component" value="Unassembled WGS sequence"/>
</dbReference>
<organism evidence="3 4">
    <name type="scientific">Actinomadura harenae</name>
    <dbReference type="NCBI Taxonomy" id="2483351"/>
    <lineage>
        <taxon>Bacteria</taxon>
        <taxon>Bacillati</taxon>
        <taxon>Actinomycetota</taxon>
        <taxon>Actinomycetes</taxon>
        <taxon>Streptosporangiales</taxon>
        <taxon>Thermomonosporaceae</taxon>
        <taxon>Actinomadura</taxon>
    </lineage>
</organism>
<feature type="region of interest" description="Disordered" evidence="1">
    <location>
        <begin position="55"/>
        <end position="84"/>
    </location>
</feature>
<proteinExistence type="predicted"/>
<evidence type="ECO:0000313" key="4">
    <source>
        <dbReference type="Proteomes" id="UP000282674"/>
    </source>
</evidence>
<keyword evidence="2" id="KW-0812">Transmembrane</keyword>
<dbReference type="AlphaFoldDB" id="A0A3M2M493"/>
<keyword evidence="4" id="KW-1185">Reference proteome</keyword>
<sequence length="84" mass="9178">MSVLPALLTNATILAAATGLTYAVTMFSVALVSVASRSPARRRDARATLALLVRRGPDRDQHFRRPKSRNPTSRASKPEGRKTF</sequence>
<reference evidence="3 4" key="1">
    <citation type="submission" date="2018-10" db="EMBL/GenBank/DDBJ databases">
        <title>Isolation from soil.</title>
        <authorList>
            <person name="Hu J."/>
        </authorList>
    </citation>
    <scope>NUCLEOTIDE SEQUENCE [LARGE SCALE GENOMIC DNA]</scope>
    <source>
        <strain evidence="3 4">NEAU-Ht49</strain>
    </source>
</reference>
<feature type="transmembrane region" description="Helical" evidence="2">
    <location>
        <begin position="12"/>
        <end position="36"/>
    </location>
</feature>
<gene>
    <name evidence="3" type="ORF">EBO15_12820</name>
</gene>
<evidence type="ECO:0000256" key="2">
    <source>
        <dbReference type="SAM" id="Phobius"/>
    </source>
</evidence>
<comment type="caution">
    <text evidence="3">The sequence shown here is derived from an EMBL/GenBank/DDBJ whole genome shotgun (WGS) entry which is preliminary data.</text>
</comment>
<name>A0A3M2M493_9ACTN</name>
<protein>
    <submittedName>
        <fullName evidence="3">Uncharacterized protein</fullName>
    </submittedName>
</protein>